<organism evidence="3 4">
    <name type="scientific">Streptomyces ramulosus</name>
    <dbReference type="NCBI Taxonomy" id="47762"/>
    <lineage>
        <taxon>Bacteria</taxon>
        <taxon>Bacillati</taxon>
        <taxon>Actinomycetota</taxon>
        <taxon>Actinomycetes</taxon>
        <taxon>Kitasatosporales</taxon>
        <taxon>Streptomycetaceae</taxon>
        <taxon>Streptomyces</taxon>
    </lineage>
</organism>
<name>A0ABW1FPL0_9ACTN</name>
<evidence type="ECO:0000313" key="3">
    <source>
        <dbReference type="EMBL" id="MFC5896066.1"/>
    </source>
</evidence>
<dbReference type="PANTHER" id="PTHR36492">
    <property type="match status" value="1"/>
</dbReference>
<protein>
    <submittedName>
        <fullName evidence="3">Metallophosphoesterase family protein</fullName>
        <ecNumber evidence="3">3.1.-.-</ecNumber>
    </submittedName>
</protein>
<dbReference type="CDD" id="cd00838">
    <property type="entry name" value="MPP_superfamily"/>
    <property type="match status" value="1"/>
</dbReference>
<dbReference type="Proteomes" id="UP001596241">
    <property type="component" value="Unassembled WGS sequence"/>
</dbReference>
<dbReference type="InterPro" id="IPR052963">
    <property type="entry name" value="Pantetheine_PDE"/>
</dbReference>
<dbReference type="SUPFAM" id="SSF56300">
    <property type="entry name" value="Metallo-dependent phosphatases"/>
    <property type="match status" value="1"/>
</dbReference>
<reference evidence="4" key="1">
    <citation type="journal article" date="2019" name="Int. J. Syst. Evol. Microbiol.">
        <title>The Global Catalogue of Microorganisms (GCM) 10K type strain sequencing project: providing services to taxonomists for standard genome sequencing and annotation.</title>
        <authorList>
            <consortium name="The Broad Institute Genomics Platform"/>
            <consortium name="The Broad Institute Genome Sequencing Center for Infectious Disease"/>
            <person name="Wu L."/>
            <person name="Ma J."/>
        </authorList>
    </citation>
    <scope>NUCLEOTIDE SEQUENCE [LARGE SCALE GENOMIC DNA]</scope>
    <source>
        <strain evidence="4">CGMCC 1.15809</strain>
    </source>
</reference>
<accession>A0ABW1FPL0</accession>
<keyword evidence="4" id="KW-1185">Reference proteome</keyword>
<comment type="caution">
    <text evidence="3">The sequence shown here is derived from an EMBL/GenBank/DDBJ whole genome shotgun (WGS) entry which is preliminary data.</text>
</comment>
<dbReference type="InterPro" id="IPR004843">
    <property type="entry name" value="Calcineurin-like_PHP"/>
</dbReference>
<dbReference type="Pfam" id="PF00149">
    <property type="entry name" value="Metallophos"/>
    <property type="match status" value="1"/>
</dbReference>
<proteinExistence type="predicted"/>
<dbReference type="RefSeq" id="WP_386461092.1">
    <property type="nucleotide sequence ID" value="NZ_BAAAWG010000009.1"/>
</dbReference>
<evidence type="ECO:0000259" key="2">
    <source>
        <dbReference type="Pfam" id="PF00149"/>
    </source>
</evidence>
<evidence type="ECO:0000256" key="1">
    <source>
        <dbReference type="SAM" id="MobiDB-lite"/>
    </source>
</evidence>
<sequence>MTYEIRATGPLPHAPDLSRPAGGPGTPGDRPGKLVAVSDLHVRYGENREIVEELRPESDADWLLVAGDIGEQVADIRWALGLLRDRFAQVVWVPGNHELWTPPDDPVQLRGVARYDHLVGICRELGVLTPEDPYPVWEGDGGPAVIAPLFLLYDYTFRPPGTHDKDSALATAHEAGIICTDEYLLHPDPYPTRDAWCRERLALTEARLREIPEELPTILVNHFPLVREPLRPLRYPEFSLWCGSEATADWPRRFRARTVVYGHLHIPRLLTCDGIPHQEVSLGYPREWRPRAKEPGRPVQILPPVTAGVPA</sequence>
<keyword evidence="3" id="KW-0378">Hydrolase</keyword>
<feature type="region of interest" description="Disordered" evidence="1">
    <location>
        <begin position="1"/>
        <end position="31"/>
    </location>
</feature>
<dbReference type="EC" id="3.1.-.-" evidence="3"/>
<dbReference type="Gene3D" id="3.60.21.10">
    <property type="match status" value="1"/>
</dbReference>
<evidence type="ECO:0000313" key="4">
    <source>
        <dbReference type="Proteomes" id="UP001596241"/>
    </source>
</evidence>
<dbReference type="PANTHER" id="PTHR36492:SF2">
    <property type="entry name" value="[ACYL-CARRIER-PROTEIN] PHOSPHODIESTERASE PPTH"/>
    <property type="match status" value="1"/>
</dbReference>
<dbReference type="GO" id="GO:0016787">
    <property type="term" value="F:hydrolase activity"/>
    <property type="evidence" value="ECO:0007669"/>
    <property type="project" value="UniProtKB-KW"/>
</dbReference>
<feature type="domain" description="Calcineurin-like phosphoesterase" evidence="2">
    <location>
        <begin position="33"/>
        <end position="267"/>
    </location>
</feature>
<dbReference type="InterPro" id="IPR029052">
    <property type="entry name" value="Metallo-depent_PP-like"/>
</dbReference>
<dbReference type="EMBL" id="JBHSPW010000013">
    <property type="protein sequence ID" value="MFC5896066.1"/>
    <property type="molecule type" value="Genomic_DNA"/>
</dbReference>
<gene>
    <name evidence="3" type="ORF">ACFP3M_25055</name>
</gene>